<reference evidence="8 9" key="1">
    <citation type="journal article" date="2016" name="Mol. Biol. Evol.">
        <title>Comparative Genomics of Early-Diverging Mushroom-Forming Fungi Provides Insights into the Origins of Lignocellulose Decay Capabilities.</title>
        <authorList>
            <person name="Nagy L.G."/>
            <person name="Riley R."/>
            <person name="Tritt A."/>
            <person name="Adam C."/>
            <person name="Daum C."/>
            <person name="Floudas D."/>
            <person name="Sun H."/>
            <person name="Yadav J.S."/>
            <person name="Pangilinan J."/>
            <person name="Larsson K.H."/>
            <person name="Matsuura K."/>
            <person name="Barry K."/>
            <person name="Labutti K."/>
            <person name="Kuo R."/>
            <person name="Ohm R.A."/>
            <person name="Bhattacharya S.S."/>
            <person name="Shirouzu T."/>
            <person name="Yoshinaga Y."/>
            <person name="Martin F.M."/>
            <person name="Grigoriev I.V."/>
            <person name="Hibbett D.S."/>
        </authorList>
    </citation>
    <scope>NUCLEOTIDE SEQUENCE [LARGE SCALE GENOMIC DNA]</scope>
    <source>
        <strain evidence="8 9">HHB12733</strain>
    </source>
</reference>
<feature type="compositionally biased region" description="Basic and acidic residues" evidence="5">
    <location>
        <begin position="550"/>
        <end position="565"/>
    </location>
</feature>
<dbReference type="OrthoDB" id="3066029at2759"/>
<dbReference type="Pfam" id="PF07690">
    <property type="entry name" value="MFS_1"/>
    <property type="match status" value="1"/>
</dbReference>
<dbReference type="GO" id="GO:0022857">
    <property type="term" value="F:transmembrane transporter activity"/>
    <property type="evidence" value="ECO:0007669"/>
    <property type="project" value="InterPro"/>
</dbReference>
<dbReference type="InterPro" id="IPR011701">
    <property type="entry name" value="MFS"/>
</dbReference>
<evidence type="ECO:0000256" key="2">
    <source>
        <dbReference type="ARBA" id="ARBA00022692"/>
    </source>
</evidence>
<feature type="region of interest" description="Disordered" evidence="5">
    <location>
        <begin position="530"/>
        <end position="565"/>
    </location>
</feature>
<feature type="transmembrane region" description="Helical" evidence="6">
    <location>
        <begin position="437"/>
        <end position="458"/>
    </location>
</feature>
<keyword evidence="9" id="KW-1185">Reference proteome</keyword>
<evidence type="ECO:0000256" key="3">
    <source>
        <dbReference type="ARBA" id="ARBA00022989"/>
    </source>
</evidence>
<dbReference type="InParanoid" id="A0A165FUT0"/>
<gene>
    <name evidence="8" type="ORF">CALCODRAFT_434502</name>
</gene>
<evidence type="ECO:0000256" key="5">
    <source>
        <dbReference type="SAM" id="MobiDB-lite"/>
    </source>
</evidence>
<feature type="transmembrane region" description="Helical" evidence="6">
    <location>
        <begin position="326"/>
        <end position="349"/>
    </location>
</feature>
<feature type="transmembrane region" description="Helical" evidence="6">
    <location>
        <begin position="139"/>
        <end position="158"/>
    </location>
</feature>
<dbReference type="Gene3D" id="1.20.1720.10">
    <property type="entry name" value="Multidrug resistance protein D"/>
    <property type="match status" value="1"/>
</dbReference>
<evidence type="ECO:0000256" key="4">
    <source>
        <dbReference type="ARBA" id="ARBA00023136"/>
    </source>
</evidence>
<evidence type="ECO:0000256" key="1">
    <source>
        <dbReference type="ARBA" id="ARBA00004141"/>
    </source>
</evidence>
<feature type="transmembrane region" description="Helical" evidence="6">
    <location>
        <begin position="410"/>
        <end position="431"/>
    </location>
</feature>
<dbReference type="PANTHER" id="PTHR23502:SF64">
    <property type="entry name" value="TRANSPORTER, PUTATIVE (AFU_ORTHOLOGUE AFUA_3G11760)-RELATED"/>
    <property type="match status" value="1"/>
</dbReference>
<organism evidence="8 9">
    <name type="scientific">Calocera cornea HHB12733</name>
    <dbReference type="NCBI Taxonomy" id="1353952"/>
    <lineage>
        <taxon>Eukaryota</taxon>
        <taxon>Fungi</taxon>
        <taxon>Dikarya</taxon>
        <taxon>Basidiomycota</taxon>
        <taxon>Agaricomycotina</taxon>
        <taxon>Dacrymycetes</taxon>
        <taxon>Dacrymycetales</taxon>
        <taxon>Dacrymycetaceae</taxon>
        <taxon>Calocera</taxon>
    </lineage>
</organism>
<feature type="transmembrane region" description="Helical" evidence="6">
    <location>
        <begin position="355"/>
        <end position="377"/>
    </location>
</feature>
<feature type="transmembrane region" description="Helical" evidence="6">
    <location>
        <begin position="202"/>
        <end position="220"/>
    </location>
</feature>
<feature type="transmembrane region" description="Helical" evidence="6">
    <location>
        <begin position="170"/>
        <end position="196"/>
    </location>
</feature>
<evidence type="ECO:0000313" key="8">
    <source>
        <dbReference type="EMBL" id="KZT57227.1"/>
    </source>
</evidence>
<evidence type="ECO:0000256" key="6">
    <source>
        <dbReference type="SAM" id="Phobius"/>
    </source>
</evidence>
<feature type="domain" description="Major facilitator superfamily (MFS) profile" evidence="7">
    <location>
        <begin position="104"/>
        <end position="527"/>
    </location>
</feature>
<name>A0A165FUT0_9BASI</name>
<dbReference type="AlphaFoldDB" id="A0A165FUT0"/>
<feature type="transmembrane region" description="Helical" evidence="6">
    <location>
        <begin position="479"/>
        <end position="496"/>
    </location>
</feature>
<feature type="transmembrane region" description="Helical" evidence="6">
    <location>
        <begin position="232"/>
        <end position="250"/>
    </location>
</feature>
<evidence type="ECO:0000313" key="9">
    <source>
        <dbReference type="Proteomes" id="UP000076842"/>
    </source>
</evidence>
<dbReference type="InterPro" id="IPR036259">
    <property type="entry name" value="MFS_trans_sf"/>
</dbReference>
<feature type="transmembrane region" description="Helical" evidence="6">
    <location>
        <begin position="262"/>
        <end position="282"/>
    </location>
</feature>
<feature type="compositionally biased region" description="Basic and acidic residues" evidence="5">
    <location>
        <begin position="44"/>
        <end position="58"/>
    </location>
</feature>
<protein>
    <submittedName>
        <fullName evidence="8">MFS general substrate transporter</fullName>
    </submittedName>
</protein>
<dbReference type="Proteomes" id="UP000076842">
    <property type="component" value="Unassembled WGS sequence"/>
</dbReference>
<dbReference type="PROSITE" id="PS50850">
    <property type="entry name" value="MFS"/>
    <property type="match status" value="1"/>
</dbReference>
<feature type="compositionally biased region" description="Basic and acidic residues" evidence="5">
    <location>
        <begin position="530"/>
        <end position="540"/>
    </location>
</feature>
<feature type="region of interest" description="Disordered" evidence="5">
    <location>
        <begin position="32"/>
        <end position="58"/>
    </location>
</feature>
<feature type="transmembrane region" description="Helical" evidence="6">
    <location>
        <begin position="502"/>
        <end position="523"/>
    </location>
</feature>
<dbReference type="SUPFAM" id="SSF103473">
    <property type="entry name" value="MFS general substrate transporter"/>
    <property type="match status" value="1"/>
</dbReference>
<dbReference type="EMBL" id="KV423966">
    <property type="protein sequence ID" value="KZT57227.1"/>
    <property type="molecule type" value="Genomic_DNA"/>
</dbReference>
<feature type="transmembrane region" description="Helical" evidence="6">
    <location>
        <begin position="102"/>
        <end position="119"/>
    </location>
</feature>
<comment type="subcellular location">
    <subcellularLocation>
        <location evidence="1">Membrane</location>
        <topology evidence="1">Multi-pass membrane protein</topology>
    </subcellularLocation>
</comment>
<accession>A0A165FUT0</accession>
<keyword evidence="3 6" id="KW-1133">Transmembrane helix</keyword>
<dbReference type="GO" id="GO:0005886">
    <property type="term" value="C:plasma membrane"/>
    <property type="evidence" value="ECO:0007669"/>
    <property type="project" value="TreeGrafter"/>
</dbReference>
<keyword evidence="4 6" id="KW-0472">Membrane</keyword>
<sequence length="565" mass="60785">MQEAPKGFEGLPVVAEGSRGLQGGAALDEAATRLPDGELEDIDLEKAPAGKRRSTDERTLAELQEGGAVGAGEVEDPQDPTLAHAQERKGDIYDRFSKGKKYTIVGIVAYSALLAPFASSSFLPSIPTIANDLHCSGAVVNYTVAIYLVTIGIAPLAWAPYARFYGRKFVYVASLPLFCIGSLGVALSGSLVGLIITRILQGIGASSVLSVGAGSIGDIYRPTERGRAMGLMYGGALFGPALAPLVAGLLTQYVPNGYGWRAMQWLLCAMGGLAFAFIVFFLPETAHSRGIIAEKERRKREGRQTRFIWVWLDPIKPVWLLRYRNVLTISIVSSMVLETTYAILVPLTYTIGPRYNITSVSILGTLYLAPGVGNMIGSRVAGVQSDRAVKHSLKIRNGVFRPEDRLRATIFGAGVVLPVTVLAYGLVVQFWTGPGGLAVALILIAASGFGLMTILAICNTYLVDAMQTRSTEVIAINNCLRYIACAASSAYCLPLTDAIGVAPMNAISAVLAWIGFGLIMWTIRDGSKWREKEERKEGVKMMELSPQALPEEKEEKGKEEEAEKA</sequence>
<dbReference type="STRING" id="1353952.A0A165FUT0"/>
<proteinExistence type="predicted"/>
<dbReference type="InterPro" id="IPR020846">
    <property type="entry name" value="MFS_dom"/>
</dbReference>
<keyword evidence="2 6" id="KW-0812">Transmembrane</keyword>
<dbReference type="PANTHER" id="PTHR23502">
    <property type="entry name" value="MAJOR FACILITATOR SUPERFAMILY"/>
    <property type="match status" value="1"/>
</dbReference>
<evidence type="ECO:0000259" key="7">
    <source>
        <dbReference type="PROSITE" id="PS50850"/>
    </source>
</evidence>